<evidence type="ECO:0000256" key="3">
    <source>
        <dbReference type="ARBA" id="ARBA00022989"/>
    </source>
</evidence>
<feature type="transmembrane region" description="Helical" evidence="5">
    <location>
        <begin position="290"/>
        <end position="312"/>
    </location>
</feature>
<dbReference type="SUPFAM" id="SSF103473">
    <property type="entry name" value="MFS general substrate transporter"/>
    <property type="match status" value="1"/>
</dbReference>
<dbReference type="InterPro" id="IPR036259">
    <property type="entry name" value="MFS_trans_sf"/>
</dbReference>
<feature type="transmembrane region" description="Helical" evidence="5">
    <location>
        <begin position="512"/>
        <end position="532"/>
    </location>
</feature>
<dbReference type="EMBL" id="JBBWUH010000005">
    <property type="protein sequence ID" value="KAK8166632.1"/>
    <property type="molecule type" value="Genomic_DNA"/>
</dbReference>
<organism evidence="6 7">
    <name type="scientific">Phyllosticta citrichinensis</name>
    <dbReference type="NCBI Taxonomy" id="1130410"/>
    <lineage>
        <taxon>Eukaryota</taxon>
        <taxon>Fungi</taxon>
        <taxon>Dikarya</taxon>
        <taxon>Ascomycota</taxon>
        <taxon>Pezizomycotina</taxon>
        <taxon>Dothideomycetes</taxon>
        <taxon>Dothideomycetes incertae sedis</taxon>
        <taxon>Botryosphaeriales</taxon>
        <taxon>Phyllostictaceae</taxon>
        <taxon>Phyllosticta</taxon>
    </lineage>
</organism>
<feature type="transmembrane region" description="Helical" evidence="5">
    <location>
        <begin position="570"/>
        <end position="598"/>
    </location>
</feature>
<keyword evidence="2 5" id="KW-0812">Transmembrane</keyword>
<feature type="transmembrane region" description="Helical" evidence="5">
    <location>
        <begin position="318"/>
        <end position="341"/>
    </location>
</feature>
<dbReference type="Gene3D" id="1.20.1250.20">
    <property type="entry name" value="MFS general substrate transporter like domains"/>
    <property type="match status" value="2"/>
</dbReference>
<dbReference type="Pfam" id="PF07690">
    <property type="entry name" value="MFS_1"/>
    <property type="match status" value="1"/>
</dbReference>
<name>A0ABR1XU43_9PEZI</name>
<dbReference type="PANTHER" id="PTHR23501">
    <property type="entry name" value="MAJOR FACILITATOR SUPERFAMILY"/>
    <property type="match status" value="1"/>
</dbReference>
<keyword evidence="7" id="KW-1185">Reference proteome</keyword>
<evidence type="ECO:0000313" key="7">
    <source>
        <dbReference type="Proteomes" id="UP001456524"/>
    </source>
</evidence>
<comment type="caution">
    <text evidence="6">The sequence shown here is derived from an EMBL/GenBank/DDBJ whole genome shotgun (WGS) entry which is preliminary data.</text>
</comment>
<evidence type="ECO:0000313" key="6">
    <source>
        <dbReference type="EMBL" id="KAK8166632.1"/>
    </source>
</evidence>
<feature type="transmembrane region" description="Helical" evidence="5">
    <location>
        <begin position="261"/>
        <end position="278"/>
    </location>
</feature>
<dbReference type="Proteomes" id="UP001456524">
    <property type="component" value="Unassembled WGS sequence"/>
</dbReference>
<evidence type="ECO:0000256" key="5">
    <source>
        <dbReference type="SAM" id="Phobius"/>
    </source>
</evidence>
<reference evidence="6 7" key="1">
    <citation type="journal article" date="2022" name="G3 (Bethesda)">
        <title>Enemy or ally: a genomic approach to elucidate the lifestyle of Phyllosticta citrichinaensis.</title>
        <authorList>
            <person name="Buijs V.A."/>
            <person name="Groenewald J.Z."/>
            <person name="Haridas S."/>
            <person name="LaButti K.M."/>
            <person name="Lipzen A."/>
            <person name="Martin F.M."/>
            <person name="Barry K."/>
            <person name="Grigoriev I.V."/>
            <person name="Crous P.W."/>
            <person name="Seidl M.F."/>
        </authorList>
    </citation>
    <scope>NUCLEOTIDE SEQUENCE [LARGE SCALE GENOMIC DNA]</scope>
    <source>
        <strain evidence="6 7">CBS 129764</strain>
    </source>
</reference>
<comment type="subcellular location">
    <subcellularLocation>
        <location evidence="1">Membrane</location>
        <topology evidence="1">Multi-pass membrane protein</topology>
    </subcellularLocation>
</comment>
<keyword evidence="3 5" id="KW-1133">Transmembrane helix</keyword>
<feature type="transmembrane region" description="Helical" evidence="5">
    <location>
        <begin position="446"/>
        <end position="466"/>
    </location>
</feature>
<feature type="transmembrane region" description="Helical" evidence="5">
    <location>
        <begin position="654"/>
        <end position="673"/>
    </location>
</feature>
<feature type="transmembrane region" description="Helical" evidence="5">
    <location>
        <begin position="371"/>
        <end position="392"/>
    </location>
</feature>
<dbReference type="PANTHER" id="PTHR23501:SF107">
    <property type="entry name" value="TRANSPORTER, PUTATIVE (AFU_ORTHOLOGUE AFUA_7G04730)-RELATED"/>
    <property type="match status" value="1"/>
</dbReference>
<gene>
    <name evidence="6" type="ORF">IWX90DRAFT_218369</name>
</gene>
<feature type="transmembrane region" description="Helical" evidence="5">
    <location>
        <begin position="232"/>
        <end position="255"/>
    </location>
</feature>
<sequence length="691" mass="75958">MESRRESGVNGAKQLSDPPRALDPGPCICLHDHANEAERQVVVALNCSRAANRPSPLGPDLPAALLRNTRRSVPIYLILPPCLCSSHDQTLFASNLIIMLRRQPSSEGLLSAESGPAQPAPYGSALAIYTDQDRWKDTESIPSSADDGVRDVEAIVSVWSKWLLIFAYASVYLVSFGNSLEQAATSNLTSYVTSDFSRHPLVSTVSIMSTIIGGVARVPIARLIDTWGRGEGFVAMVTFTTLGLILMAACTNVSTYAAAQVFYWLGYEGILYVVQVFLADTSTLKNRAIVFAFSSTPYIFTTFAGPAAAQFFQTHLSWRWAFGTFAIITPFMSLPVTFLLFHTKRKAIRLGLIRRRERQQQKPWAKVVKKFLMDLDAVGATLFIAGYAFIFLPLSTLSSKDVSWHSAGLISRIVAGCACFGLFVIWEWRYTPSKLIPYNVVMDRTILASCLLCACVFWCYSCYHTYMSSFLQVVHNLSIRDAGYISNIFSITSCIFGIFVAWAISATGRYKWLGFVGLPLLLLGTTLMVSASQPNQKLAFLVTCQVLNALAGSTFNITNQMAVMAASSHSHLAVVLALLLLFASIGDSIGTATAGAIWNSSMPDLLERFLPVGSKKDAGAIFGSLKKQLSYAWGSPERTAIIKAYCNTQSRLCFVSACVLPMMIFFVCMWRNLPLREEEIDDRSSKADSQE</sequence>
<evidence type="ECO:0000256" key="2">
    <source>
        <dbReference type="ARBA" id="ARBA00022692"/>
    </source>
</evidence>
<feature type="transmembrane region" description="Helical" evidence="5">
    <location>
        <begin position="200"/>
        <end position="220"/>
    </location>
</feature>
<protein>
    <submittedName>
        <fullName evidence="6">Siderophore iron transporter</fullName>
    </submittedName>
</protein>
<feature type="transmembrane region" description="Helical" evidence="5">
    <location>
        <begin position="486"/>
        <end position="505"/>
    </location>
</feature>
<dbReference type="InterPro" id="IPR011701">
    <property type="entry name" value="MFS"/>
</dbReference>
<proteinExistence type="predicted"/>
<feature type="transmembrane region" description="Helical" evidence="5">
    <location>
        <begin position="162"/>
        <end position="180"/>
    </location>
</feature>
<evidence type="ECO:0000256" key="1">
    <source>
        <dbReference type="ARBA" id="ARBA00004141"/>
    </source>
</evidence>
<keyword evidence="4 5" id="KW-0472">Membrane</keyword>
<evidence type="ECO:0000256" key="4">
    <source>
        <dbReference type="ARBA" id="ARBA00023136"/>
    </source>
</evidence>
<accession>A0ABR1XU43</accession>
<feature type="transmembrane region" description="Helical" evidence="5">
    <location>
        <begin position="404"/>
        <end position="426"/>
    </location>
</feature>